<dbReference type="NCBIfam" id="TIGR00057">
    <property type="entry name" value="L-threonylcarbamoyladenylate synthase"/>
    <property type="match status" value="1"/>
</dbReference>
<feature type="binding site" evidence="14">
    <location>
        <position position="163"/>
    </location>
    <ligand>
        <name>ATP</name>
        <dbReference type="ChEBI" id="CHEBI:30616"/>
    </ligand>
</feature>
<feature type="binding site" evidence="14">
    <location>
        <position position="133"/>
    </location>
    <ligand>
        <name>L-threonine</name>
        <dbReference type="ChEBI" id="CHEBI:57926"/>
    </ligand>
</feature>
<keyword evidence="17" id="KW-1185">Reference proteome</keyword>
<feature type="binding site" evidence="14">
    <location>
        <position position="78"/>
    </location>
    <ligand>
        <name>L-threonine</name>
        <dbReference type="ChEBI" id="CHEBI:57926"/>
    </ligand>
</feature>
<dbReference type="GO" id="GO:0005737">
    <property type="term" value="C:cytoplasm"/>
    <property type="evidence" value="ECO:0007669"/>
    <property type="project" value="UniProtKB-SubCell"/>
</dbReference>
<evidence type="ECO:0000256" key="12">
    <source>
        <dbReference type="ARBA" id="ARBA00048366"/>
    </source>
</evidence>
<dbReference type="EC" id="2.7.7.87" evidence="3 13"/>
<keyword evidence="9 13" id="KW-0547">Nucleotide-binding</keyword>
<keyword evidence="5 13" id="KW-0963">Cytoplasm</keyword>
<name>A0A2R4WNQ7_9HYPH</name>
<keyword evidence="6 13" id="KW-0808">Transferase</keyword>
<proteinExistence type="inferred from homology"/>
<dbReference type="PROSITE" id="PS51163">
    <property type="entry name" value="YRDC"/>
    <property type="match status" value="1"/>
</dbReference>
<evidence type="ECO:0000256" key="10">
    <source>
        <dbReference type="ARBA" id="ARBA00022840"/>
    </source>
</evidence>
<dbReference type="Pfam" id="PF03481">
    <property type="entry name" value="Sua5_C"/>
    <property type="match status" value="1"/>
</dbReference>
<evidence type="ECO:0000256" key="3">
    <source>
        <dbReference type="ARBA" id="ARBA00012584"/>
    </source>
</evidence>
<dbReference type="InterPro" id="IPR010923">
    <property type="entry name" value="T(6)A37_SUA5"/>
</dbReference>
<comment type="similarity">
    <text evidence="2 13">Belongs to the SUA5 family.</text>
</comment>
<comment type="function">
    <text evidence="13">Required for the formation of a threonylcarbamoyl group on adenosine at position 37 (t(6)A37) in tRNAs that read codons beginning with adenine.</text>
</comment>
<dbReference type="PANTHER" id="PTHR17490">
    <property type="entry name" value="SUA5"/>
    <property type="match status" value="1"/>
</dbReference>
<evidence type="ECO:0000313" key="17">
    <source>
        <dbReference type="Proteomes" id="UP000244755"/>
    </source>
</evidence>
<evidence type="ECO:0000256" key="11">
    <source>
        <dbReference type="ARBA" id="ARBA00029774"/>
    </source>
</evidence>
<evidence type="ECO:0000256" key="4">
    <source>
        <dbReference type="ARBA" id="ARBA00015492"/>
    </source>
</evidence>
<evidence type="ECO:0000256" key="5">
    <source>
        <dbReference type="ARBA" id="ARBA00022490"/>
    </source>
</evidence>
<dbReference type="Gene3D" id="3.40.50.11030">
    <property type="entry name" value="Threonylcarbamoyl-AMP synthase, C-terminal domain"/>
    <property type="match status" value="1"/>
</dbReference>
<accession>A0A2R4WNQ7</accession>
<feature type="binding site" evidence="14">
    <location>
        <position position="155"/>
    </location>
    <ligand>
        <name>ATP</name>
        <dbReference type="ChEBI" id="CHEBI:30616"/>
    </ligand>
</feature>
<dbReference type="GO" id="GO:0000049">
    <property type="term" value="F:tRNA binding"/>
    <property type="evidence" value="ECO:0007669"/>
    <property type="project" value="TreeGrafter"/>
</dbReference>
<feature type="binding site" evidence="14">
    <location>
        <position position="46"/>
    </location>
    <ligand>
        <name>L-threonine</name>
        <dbReference type="ChEBI" id="CHEBI:57926"/>
    </ligand>
</feature>
<feature type="binding site" evidence="14">
    <location>
        <position position="69"/>
    </location>
    <ligand>
        <name>ATP</name>
        <dbReference type="ChEBI" id="CHEBI:30616"/>
    </ligand>
</feature>
<sequence>MVTDSLDVNDDRGSMPTRRLAADDAGIEEAGALLRAGKLVAIPTETVYGLGADAGDPAAVAGIYAAKERPRFNPLIAHLPDLAAARREGDFGPEALRLAQAFWPGPLTLVVPLAGTARVCDLARAGLPSVALRVPGSALARKVLAAAGCPVAAPSANRSGRVSPTEVDHVLGDLDGRIAGVLDGGPCPIGVESTIVACLDGPPVLLRPGGVPRDAIEAILGRELAMPSAPDGAAPVSPGLLASHYAPRAAVRLDAARIRPGEAALLFGPVPPDGLDDAALSLNLSPAGDLAEAAAHLFAHLRRLDAAGPATIAVTPIPEHGLGEAIRDRLARAAAPR</sequence>
<evidence type="ECO:0000256" key="14">
    <source>
        <dbReference type="PIRSR" id="PIRSR004930-1"/>
    </source>
</evidence>
<dbReference type="InterPro" id="IPR005145">
    <property type="entry name" value="Sua5_C"/>
</dbReference>
<feature type="domain" description="YrdC-like" evidence="15">
    <location>
        <begin position="24"/>
        <end position="211"/>
    </location>
</feature>
<evidence type="ECO:0000256" key="1">
    <source>
        <dbReference type="ARBA" id="ARBA00004496"/>
    </source>
</evidence>
<evidence type="ECO:0000259" key="15">
    <source>
        <dbReference type="PROSITE" id="PS51163"/>
    </source>
</evidence>
<dbReference type="PIRSF" id="PIRSF004930">
    <property type="entry name" value="Tln_factor_SUA5"/>
    <property type="match status" value="1"/>
</dbReference>
<evidence type="ECO:0000256" key="6">
    <source>
        <dbReference type="ARBA" id="ARBA00022679"/>
    </source>
</evidence>
<dbReference type="PANTHER" id="PTHR17490:SF16">
    <property type="entry name" value="THREONYLCARBAMOYL-AMP SYNTHASE"/>
    <property type="match status" value="1"/>
</dbReference>
<dbReference type="InterPro" id="IPR050156">
    <property type="entry name" value="TC-AMP_synthase_SUA5"/>
</dbReference>
<dbReference type="GO" id="GO:0005524">
    <property type="term" value="F:ATP binding"/>
    <property type="evidence" value="ECO:0007669"/>
    <property type="project" value="UniProtKB-UniRule"/>
</dbReference>
<protein>
    <recommendedName>
        <fullName evidence="4 13">Threonylcarbamoyl-AMP synthase</fullName>
        <shortName evidence="13">TC-AMP synthase</shortName>
        <ecNumber evidence="3 13">2.7.7.87</ecNumber>
    </recommendedName>
    <alternativeName>
        <fullName evidence="11 13">L-threonylcarbamoyladenylate synthase</fullName>
    </alternativeName>
</protein>
<keyword evidence="10 13" id="KW-0067">ATP-binding</keyword>
<keyword evidence="7 13" id="KW-0819">tRNA processing</keyword>
<dbReference type="SUPFAM" id="SSF55821">
    <property type="entry name" value="YrdC/RibB"/>
    <property type="match status" value="1"/>
</dbReference>
<dbReference type="GO" id="GO:0006450">
    <property type="term" value="P:regulation of translational fidelity"/>
    <property type="evidence" value="ECO:0007669"/>
    <property type="project" value="TreeGrafter"/>
</dbReference>
<dbReference type="InterPro" id="IPR017945">
    <property type="entry name" value="DHBP_synth_RibB-like_a/b_dom"/>
</dbReference>
<dbReference type="Gene3D" id="3.90.870.10">
    <property type="entry name" value="DHBP synthase"/>
    <property type="match status" value="1"/>
</dbReference>
<feature type="binding site" evidence="14">
    <location>
        <position position="207"/>
    </location>
    <ligand>
        <name>ATP</name>
        <dbReference type="ChEBI" id="CHEBI:30616"/>
    </ligand>
</feature>
<dbReference type="AlphaFoldDB" id="A0A2R4WNQ7"/>
<dbReference type="GO" id="GO:0003725">
    <property type="term" value="F:double-stranded RNA binding"/>
    <property type="evidence" value="ECO:0007669"/>
    <property type="project" value="UniProtKB-UniRule"/>
</dbReference>
<dbReference type="Pfam" id="PF01300">
    <property type="entry name" value="Sua5_yciO_yrdC"/>
    <property type="match status" value="1"/>
</dbReference>
<dbReference type="InterPro" id="IPR038385">
    <property type="entry name" value="Sua5/YwlC_C"/>
</dbReference>
<keyword evidence="8 13" id="KW-0548">Nucleotidyltransferase</keyword>
<gene>
    <name evidence="16" type="ORF">DA075_21550</name>
</gene>
<dbReference type="EMBL" id="CP028843">
    <property type="protein sequence ID" value="AWB23169.1"/>
    <property type="molecule type" value="Genomic_DNA"/>
</dbReference>
<feature type="binding site" evidence="14">
    <location>
        <position position="153"/>
    </location>
    <ligand>
        <name>L-threonine</name>
        <dbReference type="ChEBI" id="CHEBI:57926"/>
    </ligand>
</feature>
<organism evidence="16 17">
    <name type="scientific">Methylobacterium currus</name>
    <dbReference type="NCBI Taxonomy" id="2051553"/>
    <lineage>
        <taxon>Bacteria</taxon>
        <taxon>Pseudomonadati</taxon>
        <taxon>Pseudomonadota</taxon>
        <taxon>Alphaproteobacteria</taxon>
        <taxon>Hyphomicrobiales</taxon>
        <taxon>Methylobacteriaceae</taxon>
        <taxon>Methylobacterium</taxon>
    </lineage>
</organism>
<dbReference type="GO" id="GO:0061710">
    <property type="term" value="F:L-threonylcarbamoyladenylate synthase"/>
    <property type="evidence" value="ECO:0007669"/>
    <property type="project" value="UniProtKB-EC"/>
</dbReference>
<feature type="binding site" evidence="14">
    <location>
        <position position="245"/>
    </location>
    <ligand>
        <name>ATP</name>
        <dbReference type="ChEBI" id="CHEBI:30616"/>
    </ligand>
</feature>
<evidence type="ECO:0000256" key="2">
    <source>
        <dbReference type="ARBA" id="ARBA00007663"/>
    </source>
</evidence>
<comment type="subcellular location">
    <subcellularLocation>
        <location evidence="1 13">Cytoplasm</location>
    </subcellularLocation>
</comment>
<dbReference type="InterPro" id="IPR006070">
    <property type="entry name" value="Sua5-like_dom"/>
</dbReference>
<reference evidence="16 17" key="1">
    <citation type="submission" date="2018-04" db="EMBL/GenBank/DDBJ databases">
        <title>Methylobacterium sp. PR1016A genome.</title>
        <authorList>
            <person name="Park W."/>
        </authorList>
    </citation>
    <scope>NUCLEOTIDE SEQUENCE [LARGE SCALE GENOMIC DNA]</scope>
    <source>
        <strain evidence="16 17">PR1016A</strain>
    </source>
</reference>
<comment type="catalytic activity">
    <reaction evidence="12 13">
        <text>L-threonine + hydrogencarbonate + ATP = L-threonylcarbamoyladenylate + diphosphate + H2O</text>
        <dbReference type="Rhea" id="RHEA:36407"/>
        <dbReference type="ChEBI" id="CHEBI:15377"/>
        <dbReference type="ChEBI" id="CHEBI:17544"/>
        <dbReference type="ChEBI" id="CHEBI:30616"/>
        <dbReference type="ChEBI" id="CHEBI:33019"/>
        <dbReference type="ChEBI" id="CHEBI:57926"/>
        <dbReference type="ChEBI" id="CHEBI:73682"/>
        <dbReference type="EC" id="2.7.7.87"/>
    </reaction>
</comment>
<dbReference type="OrthoDB" id="9814580at2"/>
<feature type="binding site" evidence="14">
    <location>
        <position position="73"/>
    </location>
    <ligand>
        <name>ATP</name>
        <dbReference type="ChEBI" id="CHEBI:30616"/>
    </ligand>
</feature>
<dbReference type="KEGG" id="mee:DA075_21550"/>
<evidence type="ECO:0000256" key="13">
    <source>
        <dbReference type="PIRNR" id="PIRNR004930"/>
    </source>
</evidence>
<dbReference type="GO" id="GO:0008033">
    <property type="term" value="P:tRNA processing"/>
    <property type="evidence" value="ECO:0007669"/>
    <property type="project" value="UniProtKB-KW"/>
</dbReference>
<evidence type="ECO:0000256" key="9">
    <source>
        <dbReference type="ARBA" id="ARBA00022741"/>
    </source>
</evidence>
<evidence type="ECO:0000256" key="7">
    <source>
        <dbReference type="ARBA" id="ARBA00022694"/>
    </source>
</evidence>
<feature type="binding site" evidence="14">
    <location>
        <position position="193"/>
    </location>
    <ligand>
        <name>L-threonine</name>
        <dbReference type="ChEBI" id="CHEBI:57926"/>
    </ligand>
</feature>
<dbReference type="Proteomes" id="UP000244755">
    <property type="component" value="Chromosome 1"/>
</dbReference>
<evidence type="ECO:0000256" key="8">
    <source>
        <dbReference type="ARBA" id="ARBA00022695"/>
    </source>
</evidence>
<evidence type="ECO:0000313" key="16">
    <source>
        <dbReference type="EMBL" id="AWB23169.1"/>
    </source>
</evidence>